<feature type="compositionally biased region" description="Acidic residues" evidence="1">
    <location>
        <begin position="438"/>
        <end position="462"/>
    </location>
</feature>
<evidence type="ECO:0000313" key="3">
    <source>
        <dbReference type="Proteomes" id="UP001241169"/>
    </source>
</evidence>
<dbReference type="RefSeq" id="XP_060355960.1">
    <property type="nucleotide sequence ID" value="XM_060485103.1"/>
</dbReference>
<dbReference type="Proteomes" id="UP001241169">
    <property type="component" value="Unassembled WGS sequence"/>
</dbReference>
<protein>
    <submittedName>
        <fullName evidence="2">Uncharacterized protein</fullName>
    </submittedName>
</protein>
<accession>A0ABQ9T6R2</accession>
<evidence type="ECO:0000313" key="2">
    <source>
        <dbReference type="EMBL" id="KAK1546846.1"/>
    </source>
</evidence>
<feature type="region of interest" description="Disordered" evidence="1">
    <location>
        <begin position="485"/>
        <end position="520"/>
    </location>
</feature>
<dbReference type="EMBL" id="MOPA01000001">
    <property type="protein sequence ID" value="KAK1546846.1"/>
    <property type="molecule type" value="Genomic_DNA"/>
</dbReference>
<dbReference type="GeneID" id="85369002"/>
<keyword evidence="3" id="KW-1185">Reference proteome</keyword>
<feature type="region of interest" description="Disordered" evidence="1">
    <location>
        <begin position="436"/>
        <end position="462"/>
    </location>
</feature>
<sequence length="591" mass="64752">MDTEVGDGDRVDVIKEELKVGPSIDVTPYVAEPSTEIVGNGFSDGKESVAVGDANVASVAKLSVTVAAFVVDAEAVDDSMFGKFVATDSEVRSEIGVELKELVYWLAWMERDPDVVLVIKSKDEDCVIEEVGFETESTLLVNGFEVDAEVDVNVMFANEPVRETVSLVDDGLIEELLVGSVLSEAATVVLPRNVVLREKVLSVMLLDSRLVRSEDVPLEVNVRIVVESEEVKVTSVSVLENSSVVELLLNVGISVDEREVVDEARLIEDDKKVEDVVPVEIELIEDVEELEKIVERAVVEVELLDNSVVERVEVVELRLEEEIEGENEFVGTLNVAGSVLDVVVSAVDVDVVRKIEDVEELVVFANGPPVDVEENCVLLVTSMLVVVREEAVIDSEEVKEDVGLAVDDRDNKELDELAEEADEGIEVDKKLNAVDEKVDVDEVDDEVDDEGDEGDDEGGVDDEVDKIEEEVEDVSVVDSELVKGIEEESEDEVDDKVKGEVESEAEEDDDREVKEEVEGEEIEDGFVVDSDVDAIVEEEAEVVEDEFEKKVKDETSVLDSEFDDAVDDVLDSVVSVVVGTGGTSWKPKYTL</sequence>
<name>A0ABQ9T6R2_9PEZI</name>
<evidence type="ECO:0000256" key="1">
    <source>
        <dbReference type="SAM" id="MobiDB-lite"/>
    </source>
</evidence>
<organism evidence="2 3">
    <name type="scientific">Colletotrichum paranaense</name>
    <dbReference type="NCBI Taxonomy" id="1914294"/>
    <lineage>
        <taxon>Eukaryota</taxon>
        <taxon>Fungi</taxon>
        <taxon>Dikarya</taxon>
        <taxon>Ascomycota</taxon>
        <taxon>Pezizomycotina</taxon>
        <taxon>Sordariomycetes</taxon>
        <taxon>Hypocreomycetidae</taxon>
        <taxon>Glomerellales</taxon>
        <taxon>Glomerellaceae</taxon>
        <taxon>Colletotrichum</taxon>
        <taxon>Colletotrichum acutatum species complex</taxon>
    </lineage>
</organism>
<proteinExistence type="predicted"/>
<comment type="caution">
    <text evidence="2">The sequence shown here is derived from an EMBL/GenBank/DDBJ whole genome shotgun (WGS) entry which is preliminary data.</text>
</comment>
<reference evidence="2 3" key="1">
    <citation type="submission" date="2016-10" db="EMBL/GenBank/DDBJ databases">
        <title>The genome sequence of Colletotrichum fioriniae PJ7.</title>
        <authorList>
            <person name="Baroncelli R."/>
        </authorList>
    </citation>
    <scope>NUCLEOTIDE SEQUENCE [LARGE SCALE GENOMIC DNA]</scope>
    <source>
        <strain evidence="2 3">IMI 384185</strain>
    </source>
</reference>
<gene>
    <name evidence="2" type="ORF">CPAR01_00813</name>
</gene>